<evidence type="ECO:0000256" key="9">
    <source>
        <dbReference type="PIRSR" id="PIRSR601088-2"/>
    </source>
</evidence>
<evidence type="ECO:0000256" key="5">
    <source>
        <dbReference type="ARBA" id="ARBA00023027"/>
    </source>
</evidence>
<evidence type="ECO:0000256" key="12">
    <source>
        <dbReference type="RuleBase" id="RU361152"/>
    </source>
</evidence>
<organism evidence="15 16">
    <name type="scientific">Dictyobacter alpinus</name>
    <dbReference type="NCBI Taxonomy" id="2014873"/>
    <lineage>
        <taxon>Bacteria</taxon>
        <taxon>Bacillati</taxon>
        <taxon>Chloroflexota</taxon>
        <taxon>Ktedonobacteria</taxon>
        <taxon>Ktedonobacterales</taxon>
        <taxon>Dictyobacteraceae</taxon>
        <taxon>Dictyobacter</taxon>
    </lineage>
</organism>
<evidence type="ECO:0000256" key="6">
    <source>
        <dbReference type="ARBA" id="ARBA00023211"/>
    </source>
</evidence>
<dbReference type="CDD" id="cd05297">
    <property type="entry name" value="GH4_alpha_glucosidase_galactosidase"/>
    <property type="match status" value="1"/>
</dbReference>
<accession>A0A402BHF9</accession>
<evidence type="ECO:0000256" key="7">
    <source>
        <dbReference type="ARBA" id="ARBA00023277"/>
    </source>
</evidence>
<keyword evidence="3 10" id="KW-0479">Metal-binding</keyword>
<dbReference type="InterPro" id="IPR001088">
    <property type="entry name" value="Glyco_hydro_4"/>
</dbReference>
<name>A0A402BHF9_9CHLR</name>
<evidence type="ECO:0000313" key="15">
    <source>
        <dbReference type="EMBL" id="GCE30759.1"/>
    </source>
</evidence>
<comment type="cofactor">
    <cofactor evidence="1">
        <name>Mn(2+)</name>
        <dbReference type="ChEBI" id="CHEBI:29035"/>
    </cofactor>
</comment>
<evidence type="ECO:0000256" key="13">
    <source>
        <dbReference type="SAM" id="MobiDB-lite"/>
    </source>
</evidence>
<dbReference type="Gene3D" id="3.90.1820.10">
    <property type="entry name" value="AglA-like glucosidase"/>
    <property type="match status" value="1"/>
</dbReference>
<dbReference type="SUPFAM" id="SSF56327">
    <property type="entry name" value="LDH C-terminal domain-like"/>
    <property type="match status" value="1"/>
</dbReference>
<evidence type="ECO:0000256" key="10">
    <source>
        <dbReference type="PIRSR" id="PIRSR601088-3"/>
    </source>
</evidence>
<dbReference type="PANTHER" id="PTHR32092:SF6">
    <property type="entry name" value="ALPHA-GALACTOSIDASE"/>
    <property type="match status" value="1"/>
</dbReference>
<keyword evidence="8 12" id="KW-0326">Glycosidase</keyword>
<dbReference type="GO" id="GO:0004553">
    <property type="term" value="F:hydrolase activity, hydrolyzing O-glycosyl compounds"/>
    <property type="evidence" value="ECO:0007669"/>
    <property type="project" value="InterPro"/>
</dbReference>
<reference evidence="16" key="1">
    <citation type="submission" date="2018-12" db="EMBL/GenBank/DDBJ databases">
        <title>Tengunoibacter tsumagoiensis gen. nov., sp. nov., Dictyobacter kobayashii sp. nov., D. alpinus sp. nov., and D. joshuensis sp. nov. and description of Dictyobacteraceae fam. nov. within the order Ktedonobacterales isolated from Tengu-no-mugimeshi.</title>
        <authorList>
            <person name="Wang C.M."/>
            <person name="Zheng Y."/>
            <person name="Sakai Y."/>
            <person name="Toyoda A."/>
            <person name="Minakuchi Y."/>
            <person name="Abe K."/>
            <person name="Yokota A."/>
            <person name="Yabe S."/>
        </authorList>
    </citation>
    <scope>NUCLEOTIDE SEQUENCE [LARGE SCALE GENOMIC DNA]</scope>
    <source>
        <strain evidence="16">Uno16</strain>
    </source>
</reference>
<dbReference type="InterPro" id="IPR022616">
    <property type="entry name" value="Glyco_hydro_4_C"/>
</dbReference>
<evidence type="ECO:0000313" key="16">
    <source>
        <dbReference type="Proteomes" id="UP000287171"/>
    </source>
</evidence>
<dbReference type="GO" id="GO:0016616">
    <property type="term" value="F:oxidoreductase activity, acting on the CH-OH group of donors, NAD or NADP as acceptor"/>
    <property type="evidence" value="ECO:0007669"/>
    <property type="project" value="InterPro"/>
</dbReference>
<keyword evidence="10" id="KW-0170">Cobalt</keyword>
<dbReference type="InterPro" id="IPR015955">
    <property type="entry name" value="Lactate_DH/Glyco_Ohase_4_C"/>
</dbReference>
<feature type="site" description="Increases basicity of active site Tyr" evidence="11">
    <location>
        <position position="110"/>
    </location>
</feature>
<evidence type="ECO:0000256" key="3">
    <source>
        <dbReference type="ARBA" id="ARBA00022723"/>
    </source>
</evidence>
<proteinExistence type="inferred from homology"/>
<dbReference type="InterPro" id="IPR053715">
    <property type="entry name" value="GH4_Enzyme_sf"/>
</dbReference>
<keyword evidence="5 12" id="KW-0520">NAD</keyword>
<dbReference type="Pfam" id="PF11975">
    <property type="entry name" value="Glyco_hydro_4C"/>
    <property type="match status" value="1"/>
</dbReference>
<keyword evidence="16" id="KW-1185">Reference proteome</keyword>
<keyword evidence="10" id="KW-0533">Nickel</keyword>
<dbReference type="PRINTS" id="PR00732">
    <property type="entry name" value="GLHYDRLASE4"/>
</dbReference>
<feature type="binding site" evidence="10">
    <location>
        <position position="214"/>
    </location>
    <ligand>
        <name>Mn(2+)</name>
        <dbReference type="ChEBI" id="CHEBI:29035"/>
    </ligand>
</feature>
<evidence type="ECO:0000256" key="2">
    <source>
        <dbReference type="ARBA" id="ARBA00010141"/>
    </source>
</evidence>
<feature type="binding site" evidence="9">
    <location>
        <position position="149"/>
    </location>
    <ligand>
        <name>substrate</name>
    </ligand>
</feature>
<keyword evidence="7" id="KW-0119">Carbohydrate metabolism</keyword>
<evidence type="ECO:0000256" key="8">
    <source>
        <dbReference type="ARBA" id="ARBA00023295"/>
    </source>
</evidence>
<dbReference type="GO" id="GO:0046872">
    <property type="term" value="F:metal ion binding"/>
    <property type="evidence" value="ECO:0007669"/>
    <property type="project" value="UniProtKB-KW"/>
</dbReference>
<sequence length="517" mass="57578">MAIKIAMIGAGSIGFTRTLLRDILAVPELANTTFAFTDISEKNLEMVKQLCEREIAASNLPASITTTTDRRAAVADSDYVISTIRQGGLPAFQTDIDIPLKYGVDQCVGDTLCAGGLMYAQRTIPALLDFCQDIREVAKPGALFLNYSNPMAMNVWACNQYGGVNTVGLCHGVQGAHWQITTCIELWAKKEGLLKENEHIHRRDVDVIAAGINHQTWFIKVNWRGMDMLPRLLELFEAHPQFPQTEKVRIDVLRRFGYYSTESNGHLSEYLPWYRKRTNEISQWIDLSNWINGETGGYLRVTTEGRNWFETDFPNWLKEEPQPISAAKRSEEHGSYIIEAMETGRVYRGHFNVVNQQHITNLPDGCVIEIPGYVDRTGINMPVVGDLPLACAATCSASVRVQQMGMEAAVHGDVTLLKQSMLHDPLVGAVCNPEEVWQMTDELLIAQAQWLPQYQKEIPQAKARLEAAVKNGTRVKTIETEGAARLHVKTVAEMESNRAEAKANAGAADKGKMTKVS</sequence>
<feature type="domain" description="Glycosyl hydrolase family 4 C-terminal" evidence="14">
    <location>
        <begin position="210"/>
        <end position="427"/>
    </location>
</feature>
<comment type="caution">
    <text evidence="15">The sequence shown here is derived from an EMBL/GenBank/DDBJ whole genome shotgun (WGS) entry which is preliminary data.</text>
</comment>
<dbReference type="PANTHER" id="PTHR32092">
    <property type="entry name" value="6-PHOSPHO-BETA-GLUCOSIDASE-RELATED"/>
    <property type="match status" value="1"/>
</dbReference>
<dbReference type="Proteomes" id="UP000287171">
    <property type="component" value="Unassembled WGS sequence"/>
</dbReference>
<dbReference type="Pfam" id="PF02056">
    <property type="entry name" value="Glyco_hydro_4"/>
    <property type="match status" value="1"/>
</dbReference>
<dbReference type="EMBL" id="BIFT01000002">
    <property type="protein sequence ID" value="GCE30759.1"/>
    <property type="molecule type" value="Genomic_DNA"/>
</dbReference>
<dbReference type="GO" id="GO:0005975">
    <property type="term" value="P:carbohydrate metabolic process"/>
    <property type="evidence" value="ECO:0007669"/>
    <property type="project" value="InterPro"/>
</dbReference>
<keyword evidence="10" id="KW-0408">Iron</keyword>
<dbReference type="NCBIfam" id="NF011657">
    <property type="entry name" value="PRK15076.1"/>
    <property type="match status" value="1"/>
</dbReference>
<keyword evidence="4 12" id="KW-0378">Hydrolase</keyword>
<feature type="binding site" evidence="10">
    <location>
        <position position="170"/>
    </location>
    <ligand>
        <name>Mn(2+)</name>
        <dbReference type="ChEBI" id="CHEBI:29035"/>
    </ligand>
</feature>
<comment type="similarity">
    <text evidence="2 12">Belongs to the glycosyl hydrolase 4 family.</text>
</comment>
<feature type="region of interest" description="Disordered" evidence="13">
    <location>
        <begin position="495"/>
        <end position="517"/>
    </location>
</feature>
<keyword evidence="6 10" id="KW-0464">Manganese</keyword>
<dbReference type="OrthoDB" id="9808275at2"/>
<dbReference type="AlphaFoldDB" id="A0A402BHF9"/>
<dbReference type="InterPro" id="IPR036291">
    <property type="entry name" value="NAD(P)-bd_dom_sf"/>
</dbReference>
<evidence type="ECO:0000256" key="4">
    <source>
        <dbReference type="ARBA" id="ARBA00022801"/>
    </source>
</evidence>
<comment type="cofactor">
    <cofactor evidence="12">
        <name>NAD(+)</name>
        <dbReference type="ChEBI" id="CHEBI:57540"/>
    </cofactor>
    <text evidence="12">Binds 1 NAD(+) per subunit.</text>
</comment>
<evidence type="ECO:0000256" key="1">
    <source>
        <dbReference type="ARBA" id="ARBA00001936"/>
    </source>
</evidence>
<dbReference type="SUPFAM" id="SSF51735">
    <property type="entry name" value="NAD(P)-binding Rossmann-fold domains"/>
    <property type="match status" value="1"/>
</dbReference>
<evidence type="ECO:0000259" key="14">
    <source>
        <dbReference type="Pfam" id="PF11975"/>
    </source>
</evidence>
<protein>
    <submittedName>
        <fullName evidence="15">Alpha-glucosidase/alpha-galactosidase</fullName>
    </submittedName>
</protein>
<gene>
    <name evidence="15" type="primary">agaL1</name>
    <name evidence="15" type="ORF">KDA_62430</name>
</gene>
<dbReference type="RefSeq" id="WP_126630807.1">
    <property type="nucleotide sequence ID" value="NZ_BIFT01000002.1"/>
</dbReference>
<evidence type="ECO:0000256" key="11">
    <source>
        <dbReference type="PIRSR" id="PIRSR601088-4"/>
    </source>
</evidence>